<keyword evidence="1" id="KW-0472">Membrane</keyword>
<proteinExistence type="predicted"/>
<feature type="transmembrane region" description="Helical" evidence="1">
    <location>
        <begin position="87"/>
        <end position="111"/>
    </location>
</feature>
<feature type="transmembrane region" description="Helical" evidence="1">
    <location>
        <begin position="223"/>
        <end position="240"/>
    </location>
</feature>
<feature type="transmembrane region" description="Helical" evidence="1">
    <location>
        <begin position="47"/>
        <end position="66"/>
    </location>
</feature>
<accession>A0A2P2BXU8</accession>
<keyword evidence="1" id="KW-1133">Transmembrane helix</keyword>
<sequence>MTGVPLSHRQLLVTSLTIFLTTALTVGGAYADWLGSWGETSAALEVSTVLTYPAMAGISAWFTSAARRQRHQWMLDSAARPQYQLHLRLAALQASLASAGLLTAAVLAVAATATQATFGSFPIVDLFTIVAGFFAAAGFGTLVATLLPPVLSPISALALVYAVEAYADTSRPSLRPLAGLLVADQGERTYLRAATWMLGLRGVWLLALGLVLVAIAARAGSKAFVPFTVACLAAVPLLLVGDAGMTVDPSATKPVCHHPRPTVTVCLSAAQDHAYSSVWSALEPELDLLHGLADHWHLAEGEVAHQLTSSYRDGTVTVPFQVVNGFNGNAHVPDRKDTQSVFSDRVLQNTCESSGPYTGRQPLANPEDIIQAWLLRELDIPVDDDAPQAPHLSPRSLDYTTVEPFRRRWEAKSAGERRLWFRAHAQEVIQCRLRHVDVMTP</sequence>
<evidence type="ECO:0000256" key="1">
    <source>
        <dbReference type="SAM" id="Phobius"/>
    </source>
</evidence>
<feature type="transmembrane region" description="Helical" evidence="1">
    <location>
        <begin position="198"/>
        <end position="217"/>
    </location>
</feature>
<dbReference type="AlphaFoldDB" id="A0A2P2BXU8"/>
<reference evidence="2" key="1">
    <citation type="submission" date="2015-08" db="EMBL/GenBank/DDBJ databases">
        <authorList>
            <person name="Babu N.S."/>
            <person name="Beckwith C.J."/>
            <person name="Beseler K.G."/>
            <person name="Brison A."/>
            <person name="Carone J.V."/>
            <person name="Caskin T.P."/>
            <person name="Diamond M."/>
            <person name="Durham M.E."/>
            <person name="Foxe J.M."/>
            <person name="Go M."/>
            <person name="Henderson B.A."/>
            <person name="Jones I.B."/>
            <person name="McGettigan J.A."/>
            <person name="Micheletti S.J."/>
            <person name="Nasrallah M.E."/>
            <person name="Ortiz D."/>
            <person name="Piller C.R."/>
            <person name="Privatt S.R."/>
            <person name="Schneider S.L."/>
            <person name="Sharp S."/>
            <person name="Smith T.C."/>
            <person name="Stanton J.D."/>
            <person name="Ullery H.E."/>
            <person name="Wilson R.J."/>
            <person name="Serrano M.G."/>
            <person name="Buck G."/>
            <person name="Lee V."/>
            <person name="Wang Y."/>
            <person name="Carvalho R."/>
            <person name="Voegtly L."/>
            <person name="Shi R."/>
            <person name="Duckworth R."/>
            <person name="Johnson A."/>
            <person name="Loviza R."/>
            <person name="Walstead R."/>
            <person name="Shah Z."/>
            <person name="Kiflezghi M."/>
            <person name="Wade K."/>
            <person name="Ball S.L."/>
            <person name="Bradley K.W."/>
            <person name="Asai D.J."/>
            <person name="Bowman C.A."/>
            <person name="Russell D.A."/>
            <person name="Pope W.H."/>
            <person name="Jacobs-Sera D."/>
            <person name="Hendrix R.W."/>
            <person name="Hatfull G.F."/>
        </authorList>
    </citation>
    <scope>NUCLEOTIDE SEQUENCE</scope>
</reference>
<organism evidence="2">
    <name type="scientific">metagenome</name>
    <dbReference type="NCBI Taxonomy" id="256318"/>
    <lineage>
        <taxon>unclassified sequences</taxon>
        <taxon>metagenomes</taxon>
    </lineage>
</organism>
<keyword evidence="1" id="KW-0812">Transmembrane</keyword>
<protein>
    <submittedName>
        <fullName evidence="2">Uncharacterized protein</fullName>
    </submittedName>
</protein>
<dbReference type="EMBL" id="CZKA01000011">
    <property type="protein sequence ID" value="CUR54575.1"/>
    <property type="molecule type" value="Genomic_DNA"/>
</dbReference>
<evidence type="ECO:0000313" key="2">
    <source>
        <dbReference type="EMBL" id="CUR54575.1"/>
    </source>
</evidence>
<name>A0A2P2BXU8_9ZZZZ</name>
<gene>
    <name evidence="2" type="ORF">NOCA2190032</name>
</gene>
<feature type="transmembrane region" description="Helical" evidence="1">
    <location>
        <begin position="123"/>
        <end position="147"/>
    </location>
</feature>